<dbReference type="EMBL" id="CAJOBG010081993">
    <property type="protein sequence ID" value="CAF4635392.1"/>
    <property type="molecule type" value="Genomic_DNA"/>
</dbReference>
<dbReference type="Proteomes" id="UP000663866">
    <property type="component" value="Unassembled WGS sequence"/>
</dbReference>
<evidence type="ECO:0000313" key="1">
    <source>
        <dbReference type="EMBL" id="CAF4635392.1"/>
    </source>
</evidence>
<name>A0A821EFM5_9BILA</name>
<comment type="caution">
    <text evidence="2">The sequence shown here is derived from an EMBL/GenBank/DDBJ whole genome shotgun (WGS) entry which is preliminary data.</text>
</comment>
<protein>
    <submittedName>
        <fullName evidence="2">Uncharacterized protein</fullName>
    </submittedName>
</protein>
<evidence type="ECO:0000313" key="2">
    <source>
        <dbReference type="EMBL" id="CAF4635599.1"/>
    </source>
</evidence>
<sequence length="73" mass="8585">MCKLPEIYPIIFILVVVFFDSSRFQRQWKEAAVMARTLLEENNWSKATSCFLLATFQFEDNNSVATDEIIQLY</sequence>
<dbReference type="Pfam" id="PF10300">
    <property type="entry name" value="Iml2-TPR_39"/>
    <property type="match status" value="1"/>
</dbReference>
<dbReference type="InterPro" id="IPR019412">
    <property type="entry name" value="IML2/TPR_39"/>
</dbReference>
<dbReference type="EMBL" id="CAJOBG010082076">
    <property type="protein sequence ID" value="CAF4635599.1"/>
    <property type="molecule type" value="Genomic_DNA"/>
</dbReference>
<feature type="non-terminal residue" evidence="2">
    <location>
        <position position="73"/>
    </location>
</feature>
<dbReference type="AlphaFoldDB" id="A0A821EFM5"/>
<keyword evidence="3" id="KW-1185">Reference proteome</keyword>
<evidence type="ECO:0000313" key="3">
    <source>
        <dbReference type="Proteomes" id="UP000663866"/>
    </source>
</evidence>
<accession>A0A821EFM5</accession>
<reference evidence="2" key="1">
    <citation type="submission" date="2021-02" db="EMBL/GenBank/DDBJ databases">
        <authorList>
            <person name="Nowell W R."/>
        </authorList>
    </citation>
    <scope>NUCLEOTIDE SEQUENCE</scope>
</reference>
<proteinExistence type="predicted"/>
<organism evidence="2 3">
    <name type="scientific">Rotaria magnacalcarata</name>
    <dbReference type="NCBI Taxonomy" id="392030"/>
    <lineage>
        <taxon>Eukaryota</taxon>
        <taxon>Metazoa</taxon>
        <taxon>Spiralia</taxon>
        <taxon>Gnathifera</taxon>
        <taxon>Rotifera</taxon>
        <taxon>Eurotatoria</taxon>
        <taxon>Bdelloidea</taxon>
        <taxon>Philodinida</taxon>
        <taxon>Philodinidae</taxon>
        <taxon>Rotaria</taxon>
    </lineage>
</organism>
<gene>
    <name evidence="1" type="ORF">OVN521_LOCUS46373</name>
    <name evidence="2" type="ORF">OVN521_LOCUS46379</name>
</gene>